<sequence>MGNENKPMLYTQGATEIPFNINDTDGLLYMLDRDFGGCTFLPFSKPMNPDIPGKALLDGEELDYVLKPMALAGGMWMLGVKIFGKLTEYGERKTLRIEGFTDTEGNVMDPVELTVVANDRQEPQEKYAAHEGIALQAAEEGIVLLKNEANALPLSEGIWNVFGKGQHEFRSAIVGAGKINPRYTVNFREAVNGEEQYHLNRELSAFYQSMRDEIPPEEMLKKAREVSDTAILIISRASGENMDCSSDRGEYRFSEEEEALLKKLTETFAKTVVVLNTPYPLDVTPVEESGAQALVFCGIGGMLGGSALVNVLCGRTNPSGKLTDTWAKKYEDIPASKNFYDCAGGKTRWDADHDVWIDTVYEEGLYVGYRYFATFDKEPAYPFGFGLSYTSFALTDVTCASDKVDGQETVTVSVKVTNTGKTAGKEVAQLYVKKPDGKLEQPSLELVAFDKTAELAPGESQILTLTASPLILSSYSEEQAAYIREKGTYLFYVGTSSADLTKAGAMEQGEDQIVKQVVNRMQPAERPLELSKRDPEGTYPKGLRSGVKEGVHAFEPKQERPEYPIAITEPVDYVADMSVEEMARLCVCGADGWGMEGIGEAGRMFKIEGYPIPDYIVADGNSGVNLRIPNIGMPTGTTICSSFNRELAREVGKVIGEEAKENGVRMILAPAMNLHRNPLNGRNSEYFSEDPLLAGEMAGNYCLGLEGTGVDGGYKHCIANNCESSRKRNQSIISERAIRELYFKAFEVAMKVHMPKSIMTAYNAVNGVPTSADADLILGLFREENGFDGFVMTDWNSYDTSDVVEMIRSGNNWLTPGTKDDTFTKPLVYAVADGRLSVERLRESASYIARVIGRAE</sequence>
<evidence type="ECO:0000313" key="5">
    <source>
        <dbReference type="Proteomes" id="UP000823912"/>
    </source>
</evidence>
<evidence type="ECO:0000313" key="4">
    <source>
        <dbReference type="EMBL" id="HIR71883.1"/>
    </source>
</evidence>
<dbReference type="InterPro" id="IPR017853">
    <property type="entry name" value="GH"/>
</dbReference>
<feature type="domain" description="Fibronectin type III-like" evidence="3">
    <location>
        <begin position="426"/>
        <end position="497"/>
    </location>
</feature>
<comment type="similarity">
    <text evidence="1">Belongs to the glycosyl hydrolase 3 family.</text>
</comment>
<dbReference type="InterPro" id="IPR036962">
    <property type="entry name" value="Glyco_hydro_3_N_sf"/>
</dbReference>
<dbReference type="EMBL" id="DVHM01000190">
    <property type="protein sequence ID" value="HIR71883.1"/>
    <property type="molecule type" value="Genomic_DNA"/>
</dbReference>
<dbReference type="AlphaFoldDB" id="A0A9D1JC08"/>
<comment type="caution">
    <text evidence="4">The sequence shown here is derived from an EMBL/GenBank/DDBJ whole genome shotgun (WGS) entry which is preliminary data.</text>
</comment>
<dbReference type="Gene3D" id="3.20.20.300">
    <property type="entry name" value="Glycoside hydrolase, family 3, N-terminal domain"/>
    <property type="match status" value="1"/>
</dbReference>
<dbReference type="Pfam" id="PF01915">
    <property type="entry name" value="Glyco_hydro_3_C"/>
    <property type="match status" value="1"/>
</dbReference>
<dbReference type="InterPro" id="IPR002772">
    <property type="entry name" value="Glyco_hydro_3_C"/>
</dbReference>
<dbReference type="GO" id="GO:0004553">
    <property type="term" value="F:hydrolase activity, hydrolyzing O-glycosyl compounds"/>
    <property type="evidence" value="ECO:0007669"/>
    <property type="project" value="InterPro"/>
</dbReference>
<evidence type="ECO:0000256" key="1">
    <source>
        <dbReference type="ARBA" id="ARBA00005336"/>
    </source>
</evidence>
<accession>A0A9D1JC08</accession>
<dbReference type="PRINTS" id="PR00133">
    <property type="entry name" value="GLHYDRLASE3"/>
</dbReference>
<protein>
    <submittedName>
        <fullName evidence="4">Glycoside hydrolase family 3 C-terminal domain-containing protein</fullName>
    </submittedName>
</protein>
<dbReference type="Pfam" id="PF14310">
    <property type="entry name" value="Fn3-like"/>
    <property type="match status" value="1"/>
</dbReference>
<evidence type="ECO:0000259" key="3">
    <source>
        <dbReference type="SMART" id="SM01217"/>
    </source>
</evidence>
<dbReference type="GO" id="GO:0005975">
    <property type="term" value="P:carbohydrate metabolic process"/>
    <property type="evidence" value="ECO:0007669"/>
    <property type="project" value="InterPro"/>
</dbReference>
<dbReference type="Gene3D" id="2.60.40.10">
    <property type="entry name" value="Immunoglobulins"/>
    <property type="match status" value="1"/>
</dbReference>
<gene>
    <name evidence="4" type="ORF">IAA55_11475</name>
</gene>
<evidence type="ECO:0000256" key="2">
    <source>
        <dbReference type="ARBA" id="ARBA00022801"/>
    </source>
</evidence>
<dbReference type="InterPro" id="IPR050288">
    <property type="entry name" value="Cellulose_deg_GH3"/>
</dbReference>
<dbReference type="PANTHER" id="PTHR42715">
    <property type="entry name" value="BETA-GLUCOSIDASE"/>
    <property type="match status" value="1"/>
</dbReference>
<reference evidence="4" key="1">
    <citation type="submission" date="2020-10" db="EMBL/GenBank/DDBJ databases">
        <authorList>
            <person name="Gilroy R."/>
        </authorList>
    </citation>
    <scope>NUCLEOTIDE SEQUENCE</scope>
    <source>
        <strain evidence="4">ChiSjej5B23-6657</strain>
    </source>
</reference>
<dbReference type="SUPFAM" id="SSF51445">
    <property type="entry name" value="(Trans)glycosidases"/>
    <property type="match status" value="1"/>
</dbReference>
<dbReference type="PANTHER" id="PTHR42715:SF10">
    <property type="entry name" value="BETA-GLUCOSIDASE"/>
    <property type="match status" value="1"/>
</dbReference>
<dbReference type="SMART" id="SM01217">
    <property type="entry name" value="Fn3_like"/>
    <property type="match status" value="1"/>
</dbReference>
<proteinExistence type="inferred from homology"/>
<dbReference type="InterPro" id="IPR001764">
    <property type="entry name" value="Glyco_hydro_3_N"/>
</dbReference>
<dbReference type="Pfam" id="PF00933">
    <property type="entry name" value="Glyco_hydro_3"/>
    <property type="match status" value="1"/>
</dbReference>
<organism evidence="4 5">
    <name type="scientific">Candidatus Pullilachnospira gallistercoris</name>
    <dbReference type="NCBI Taxonomy" id="2840911"/>
    <lineage>
        <taxon>Bacteria</taxon>
        <taxon>Bacillati</taxon>
        <taxon>Bacillota</taxon>
        <taxon>Clostridia</taxon>
        <taxon>Lachnospirales</taxon>
        <taxon>Lachnospiraceae</taxon>
        <taxon>Lachnospiraceae incertae sedis</taxon>
        <taxon>Candidatus Pullilachnospira</taxon>
    </lineage>
</organism>
<keyword evidence="2 4" id="KW-0378">Hydrolase</keyword>
<reference evidence="4" key="2">
    <citation type="journal article" date="2021" name="PeerJ">
        <title>Extensive microbial diversity within the chicken gut microbiome revealed by metagenomics and culture.</title>
        <authorList>
            <person name="Gilroy R."/>
            <person name="Ravi A."/>
            <person name="Getino M."/>
            <person name="Pursley I."/>
            <person name="Horton D.L."/>
            <person name="Alikhan N.F."/>
            <person name="Baker D."/>
            <person name="Gharbi K."/>
            <person name="Hall N."/>
            <person name="Watson M."/>
            <person name="Adriaenssens E.M."/>
            <person name="Foster-Nyarko E."/>
            <person name="Jarju S."/>
            <person name="Secka A."/>
            <person name="Antonio M."/>
            <person name="Oren A."/>
            <person name="Chaudhuri R.R."/>
            <person name="La Ragione R."/>
            <person name="Hildebrand F."/>
            <person name="Pallen M.J."/>
        </authorList>
    </citation>
    <scope>NUCLEOTIDE SEQUENCE</scope>
    <source>
        <strain evidence="4">ChiSjej5B23-6657</strain>
    </source>
</reference>
<dbReference type="InterPro" id="IPR036881">
    <property type="entry name" value="Glyco_hydro_3_C_sf"/>
</dbReference>
<dbReference type="InterPro" id="IPR013783">
    <property type="entry name" value="Ig-like_fold"/>
</dbReference>
<dbReference type="Proteomes" id="UP000823912">
    <property type="component" value="Unassembled WGS sequence"/>
</dbReference>
<dbReference type="InterPro" id="IPR026891">
    <property type="entry name" value="Fn3-like"/>
</dbReference>
<dbReference type="SUPFAM" id="SSF52279">
    <property type="entry name" value="Beta-D-glucan exohydrolase, C-terminal domain"/>
    <property type="match status" value="1"/>
</dbReference>
<dbReference type="Gene3D" id="3.40.50.1700">
    <property type="entry name" value="Glycoside hydrolase family 3 C-terminal domain"/>
    <property type="match status" value="1"/>
</dbReference>
<name>A0A9D1JC08_9FIRM</name>